<dbReference type="EnsemblProtists" id="EOD31720">
    <property type="protein sequence ID" value="EOD31720"/>
    <property type="gene ID" value="EMIHUDRAFT_231558"/>
</dbReference>
<dbReference type="HOGENOM" id="CLU_1573579_0_0_1"/>
<dbReference type="GeneID" id="17276975"/>
<dbReference type="PaxDb" id="2903-EOD31720"/>
<accession>A0A0D3K7I5</accession>
<organism evidence="1 2">
    <name type="scientific">Emiliania huxleyi (strain CCMP1516)</name>
    <dbReference type="NCBI Taxonomy" id="280463"/>
    <lineage>
        <taxon>Eukaryota</taxon>
        <taxon>Haptista</taxon>
        <taxon>Haptophyta</taxon>
        <taxon>Prymnesiophyceae</taxon>
        <taxon>Isochrysidales</taxon>
        <taxon>Noelaerhabdaceae</taxon>
        <taxon>Emiliania</taxon>
    </lineage>
</organism>
<dbReference type="AlphaFoldDB" id="A0A0D3K7I5"/>
<proteinExistence type="predicted"/>
<keyword evidence="2" id="KW-1185">Reference proteome</keyword>
<dbReference type="KEGG" id="ehx:EMIHUDRAFT_231558"/>
<name>A0A0D3K7I5_EMIH1</name>
<dbReference type="RefSeq" id="XP_005784149.1">
    <property type="nucleotide sequence ID" value="XM_005784092.1"/>
</dbReference>
<protein>
    <submittedName>
        <fullName evidence="1">Uncharacterized protein</fullName>
    </submittedName>
</protein>
<dbReference type="Proteomes" id="UP000013827">
    <property type="component" value="Unassembled WGS sequence"/>
</dbReference>
<evidence type="ECO:0000313" key="1">
    <source>
        <dbReference type="EnsemblProtists" id="EOD31720"/>
    </source>
</evidence>
<evidence type="ECO:0000313" key="2">
    <source>
        <dbReference type="Proteomes" id="UP000013827"/>
    </source>
</evidence>
<reference evidence="2" key="1">
    <citation type="journal article" date="2013" name="Nature">
        <title>Pan genome of the phytoplankton Emiliania underpins its global distribution.</title>
        <authorList>
            <person name="Read B.A."/>
            <person name="Kegel J."/>
            <person name="Klute M.J."/>
            <person name="Kuo A."/>
            <person name="Lefebvre S.C."/>
            <person name="Maumus F."/>
            <person name="Mayer C."/>
            <person name="Miller J."/>
            <person name="Monier A."/>
            <person name="Salamov A."/>
            <person name="Young J."/>
            <person name="Aguilar M."/>
            <person name="Claverie J.M."/>
            <person name="Frickenhaus S."/>
            <person name="Gonzalez K."/>
            <person name="Herman E.K."/>
            <person name="Lin Y.C."/>
            <person name="Napier J."/>
            <person name="Ogata H."/>
            <person name="Sarno A.F."/>
            <person name="Shmutz J."/>
            <person name="Schroeder D."/>
            <person name="de Vargas C."/>
            <person name="Verret F."/>
            <person name="von Dassow P."/>
            <person name="Valentin K."/>
            <person name="Van de Peer Y."/>
            <person name="Wheeler G."/>
            <person name="Dacks J.B."/>
            <person name="Delwiche C.F."/>
            <person name="Dyhrman S.T."/>
            <person name="Glockner G."/>
            <person name="John U."/>
            <person name="Richards T."/>
            <person name="Worden A.Z."/>
            <person name="Zhang X."/>
            <person name="Grigoriev I.V."/>
            <person name="Allen A.E."/>
            <person name="Bidle K."/>
            <person name="Borodovsky M."/>
            <person name="Bowler C."/>
            <person name="Brownlee C."/>
            <person name="Cock J.M."/>
            <person name="Elias M."/>
            <person name="Gladyshev V.N."/>
            <person name="Groth M."/>
            <person name="Guda C."/>
            <person name="Hadaegh A."/>
            <person name="Iglesias-Rodriguez M.D."/>
            <person name="Jenkins J."/>
            <person name="Jones B.M."/>
            <person name="Lawson T."/>
            <person name="Leese F."/>
            <person name="Lindquist E."/>
            <person name="Lobanov A."/>
            <person name="Lomsadze A."/>
            <person name="Malik S.B."/>
            <person name="Marsh M.E."/>
            <person name="Mackinder L."/>
            <person name="Mock T."/>
            <person name="Mueller-Roeber B."/>
            <person name="Pagarete A."/>
            <person name="Parker M."/>
            <person name="Probert I."/>
            <person name="Quesneville H."/>
            <person name="Raines C."/>
            <person name="Rensing S.A."/>
            <person name="Riano-Pachon D.M."/>
            <person name="Richier S."/>
            <person name="Rokitta S."/>
            <person name="Shiraiwa Y."/>
            <person name="Soanes D.M."/>
            <person name="van der Giezen M."/>
            <person name="Wahlund T.M."/>
            <person name="Williams B."/>
            <person name="Wilson W."/>
            <person name="Wolfe G."/>
            <person name="Wurch L.L."/>
        </authorList>
    </citation>
    <scope>NUCLEOTIDE SEQUENCE</scope>
</reference>
<sequence>MLAALAVAALAAPTPSDLREAAPTIITPNGREPIFAPALVPCDVPTCKQAKGFGLCDTTNSACDTACVEQVKMTCPVTCSLDAEETWGGPEPDATPSDYHKHLPLQMAATAAICSTCAYHPDLPCCKDHPQEANDRRRLQTDTCVTKIKKNPCSTAACHVGWFFTETLGLG</sequence>
<reference evidence="1" key="2">
    <citation type="submission" date="2024-10" db="UniProtKB">
        <authorList>
            <consortium name="EnsemblProtists"/>
        </authorList>
    </citation>
    <scope>IDENTIFICATION</scope>
</reference>